<evidence type="ECO:0000256" key="4">
    <source>
        <dbReference type="ARBA" id="ARBA00022692"/>
    </source>
</evidence>
<dbReference type="Gene3D" id="2.30.30.60">
    <property type="match status" value="1"/>
</dbReference>
<feature type="transmembrane region" description="Helical" evidence="7">
    <location>
        <begin position="99"/>
        <end position="128"/>
    </location>
</feature>
<dbReference type="InterPro" id="IPR023408">
    <property type="entry name" value="MscS_beta-dom_sf"/>
</dbReference>
<evidence type="ECO:0000256" key="5">
    <source>
        <dbReference type="ARBA" id="ARBA00022989"/>
    </source>
</evidence>
<dbReference type="Pfam" id="PF05552">
    <property type="entry name" value="MS_channel_1st_1"/>
    <property type="match status" value="1"/>
</dbReference>
<dbReference type="PANTHER" id="PTHR30347:SF1">
    <property type="entry name" value="MECHANOSENSITIVE CHANNEL MSCK"/>
    <property type="match status" value="1"/>
</dbReference>
<evidence type="ECO:0000256" key="6">
    <source>
        <dbReference type="ARBA" id="ARBA00023136"/>
    </source>
</evidence>
<reference evidence="10 11" key="1">
    <citation type="submission" date="2024-02" db="EMBL/GenBank/DDBJ databases">
        <title>A novel Gemmatimonadota bacterium.</title>
        <authorList>
            <person name="Du Z.-J."/>
            <person name="Ye Y.-Q."/>
        </authorList>
    </citation>
    <scope>NUCLEOTIDE SEQUENCE [LARGE SCALE GENOMIC DNA]</scope>
    <source>
        <strain evidence="10 11">DH-20</strain>
    </source>
</reference>
<protein>
    <submittedName>
        <fullName evidence="10">Mechanosensitive ion channel domain-containing protein</fullName>
    </submittedName>
</protein>
<accession>A0ABU9ECE2</accession>
<evidence type="ECO:0000259" key="8">
    <source>
        <dbReference type="Pfam" id="PF00924"/>
    </source>
</evidence>
<dbReference type="InterPro" id="IPR011066">
    <property type="entry name" value="MscS_channel_C_sf"/>
</dbReference>
<evidence type="ECO:0000256" key="1">
    <source>
        <dbReference type="ARBA" id="ARBA00004651"/>
    </source>
</evidence>
<dbReference type="Gene3D" id="1.10.287.1260">
    <property type="match status" value="1"/>
</dbReference>
<keyword evidence="11" id="KW-1185">Reference proteome</keyword>
<dbReference type="SUPFAM" id="SSF82689">
    <property type="entry name" value="Mechanosensitive channel protein MscS (YggB), C-terminal domain"/>
    <property type="match status" value="1"/>
</dbReference>
<dbReference type="Pfam" id="PF21082">
    <property type="entry name" value="MS_channel_3rd"/>
    <property type="match status" value="1"/>
</dbReference>
<organism evidence="10 11">
    <name type="scientific">Gaopeijia maritima</name>
    <dbReference type="NCBI Taxonomy" id="3119007"/>
    <lineage>
        <taxon>Bacteria</taxon>
        <taxon>Pseudomonadati</taxon>
        <taxon>Gemmatimonadota</taxon>
        <taxon>Longimicrobiia</taxon>
        <taxon>Gaopeijiales</taxon>
        <taxon>Gaopeijiaceae</taxon>
        <taxon>Gaopeijia</taxon>
    </lineage>
</organism>
<feature type="domain" description="Mechanosensitive ion channel MscS" evidence="8">
    <location>
        <begin position="117"/>
        <end position="181"/>
    </location>
</feature>
<evidence type="ECO:0000313" key="11">
    <source>
        <dbReference type="Proteomes" id="UP001484239"/>
    </source>
</evidence>
<comment type="similarity">
    <text evidence="2">Belongs to the MscS (TC 1.A.23) family.</text>
</comment>
<evidence type="ECO:0000256" key="2">
    <source>
        <dbReference type="ARBA" id="ARBA00008017"/>
    </source>
</evidence>
<keyword evidence="3" id="KW-1003">Cell membrane</keyword>
<keyword evidence="5 7" id="KW-1133">Transmembrane helix</keyword>
<dbReference type="InterPro" id="IPR011014">
    <property type="entry name" value="MscS_channel_TM-2"/>
</dbReference>
<dbReference type="Gene3D" id="3.30.70.100">
    <property type="match status" value="1"/>
</dbReference>
<evidence type="ECO:0000259" key="9">
    <source>
        <dbReference type="Pfam" id="PF21082"/>
    </source>
</evidence>
<feature type="transmembrane region" description="Helical" evidence="7">
    <location>
        <begin position="70"/>
        <end position="93"/>
    </location>
</feature>
<feature type="domain" description="Mechanosensitive ion channel MscS C-terminal" evidence="9">
    <location>
        <begin position="192"/>
        <end position="272"/>
    </location>
</feature>
<dbReference type="InterPro" id="IPR008910">
    <property type="entry name" value="MSC_TM_helix"/>
</dbReference>
<keyword evidence="6 7" id="KW-0472">Membrane</keyword>
<evidence type="ECO:0000256" key="7">
    <source>
        <dbReference type="SAM" id="Phobius"/>
    </source>
</evidence>
<comment type="subcellular location">
    <subcellularLocation>
        <location evidence="1">Cell membrane</location>
        <topology evidence="1">Multi-pass membrane protein</topology>
    </subcellularLocation>
</comment>
<name>A0ABU9ECE2_9BACT</name>
<dbReference type="InterPro" id="IPR010920">
    <property type="entry name" value="LSM_dom_sf"/>
</dbReference>
<dbReference type="EMBL" id="JBBHLI010000011">
    <property type="protein sequence ID" value="MEK9502406.1"/>
    <property type="molecule type" value="Genomic_DNA"/>
</dbReference>
<dbReference type="InterPro" id="IPR006685">
    <property type="entry name" value="MscS_channel_2nd"/>
</dbReference>
<feature type="transmembrane region" description="Helical" evidence="7">
    <location>
        <begin position="29"/>
        <end position="49"/>
    </location>
</feature>
<keyword evidence="4 7" id="KW-0812">Transmembrane</keyword>
<dbReference type="RefSeq" id="WP_405278529.1">
    <property type="nucleotide sequence ID" value="NZ_CP144380.1"/>
</dbReference>
<dbReference type="InterPro" id="IPR049278">
    <property type="entry name" value="MS_channel_C"/>
</dbReference>
<sequence length="296" mass="32258">MESQWQEVLGAIDSVLEASFTIGGSEVTVADLFVVVAILVVAFLFSRIVRQGLDRIMRRRGVDDEGTIAITLRIVHYAVVVLGLLTAVGQVGINLSALFAAGAVFAVGIGFALQGLTVNFVSGVILLFERSIKPGDIVEVDGYVARVLKLGIRTTLCRNRDDEEILVPNSHLVDSTVKNFTLHDSTLRLRGSVGVAYESDVARVMEVLDTMADGLKWRLRDRTPVVLLTGFGSSSIDFEVSVWTSDPWQAPRYRSELLKGIWFALKDADITIAFPQLDVHFDAPINEAASGLPRAS</sequence>
<dbReference type="InterPro" id="IPR052702">
    <property type="entry name" value="MscS-like_channel"/>
</dbReference>
<dbReference type="PANTHER" id="PTHR30347">
    <property type="entry name" value="POTASSIUM CHANNEL RELATED"/>
    <property type="match status" value="1"/>
</dbReference>
<evidence type="ECO:0000256" key="3">
    <source>
        <dbReference type="ARBA" id="ARBA00022475"/>
    </source>
</evidence>
<dbReference type="Proteomes" id="UP001484239">
    <property type="component" value="Unassembled WGS sequence"/>
</dbReference>
<evidence type="ECO:0000313" key="10">
    <source>
        <dbReference type="EMBL" id="MEK9502406.1"/>
    </source>
</evidence>
<dbReference type="SUPFAM" id="SSF50182">
    <property type="entry name" value="Sm-like ribonucleoproteins"/>
    <property type="match status" value="1"/>
</dbReference>
<dbReference type="SUPFAM" id="SSF82861">
    <property type="entry name" value="Mechanosensitive channel protein MscS (YggB), transmembrane region"/>
    <property type="match status" value="1"/>
</dbReference>
<gene>
    <name evidence="10" type="ORF">WI372_15540</name>
</gene>
<dbReference type="Pfam" id="PF00924">
    <property type="entry name" value="MS_channel_2nd"/>
    <property type="match status" value="1"/>
</dbReference>
<proteinExistence type="inferred from homology"/>
<comment type="caution">
    <text evidence="10">The sequence shown here is derived from an EMBL/GenBank/DDBJ whole genome shotgun (WGS) entry which is preliminary data.</text>
</comment>